<evidence type="ECO:0000313" key="2">
    <source>
        <dbReference type="Proteomes" id="UP000189661"/>
    </source>
</evidence>
<dbReference type="RefSeq" id="WP_071153898.1">
    <property type="nucleotide sequence ID" value="NZ_CP019401.1"/>
</dbReference>
<dbReference type="Pfam" id="PF04343">
    <property type="entry name" value="DUF488"/>
    <property type="match status" value="1"/>
</dbReference>
<dbReference type="EMBL" id="CP019401">
    <property type="protein sequence ID" value="AQU78472.1"/>
    <property type="molecule type" value="Genomic_DNA"/>
</dbReference>
<protein>
    <submittedName>
        <fullName evidence="1">DNA repair protein</fullName>
    </submittedName>
</protein>
<keyword evidence="2" id="KW-1185">Reference proteome</keyword>
<evidence type="ECO:0000313" key="1">
    <source>
        <dbReference type="EMBL" id="AQU78472.1"/>
    </source>
</evidence>
<reference evidence="1 2" key="1">
    <citation type="submission" date="2017-01" db="EMBL/GenBank/DDBJ databases">
        <title>Planococcus faecalis genome complete sequence.</title>
        <authorList>
            <person name="Lee P.C."/>
        </authorList>
    </citation>
    <scope>NUCLEOTIDE SEQUENCE [LARGE SCALE GENOMIC DNA]</scope>
    <source>
        <strain evidence="1 2">AJ003</strain>
    </source>
</reference>
<accession>A0ABM6IQ12</accession>
<organism evidence="1 2">
    <name type="scientific">Planococcus faecalis</name>
    <dbReference type="NCBI Taxonomy" id="1598147"/>
    <lineage>
        <taxon>Bacteria</taxon>
        <taxon>Bacillati</taxon>
        <taxon>Bacillota</taxon>
        <taxon>Bacilli</taxon>
        <taxon>Bacillales</taxon>
        <taxon>Caryophanaceae</taxon>
        <taxon>Planococcus</taxon>
    </lineage>
</organism>
<dbReference type="Proteomes" id="UP000189661">
    <property type="component" value="Chromosome"/>
</dbReference>
<dbReference type="InterPro" id="IPR007438">
    <property type="entry name" value="DUF488"/>
</dbReference>
<dbReference type="PIRSF" id="PIRSF024492">
    <property type="entry name" value="UCP024492"/>
    <property type="match status" value="1"/>
</dbReference>
<dbReference type="PANTHER" id="PTHR39337:SF1">
    <property type="entry name" value="BLR5642 PROTEIN"/>
    <property type="match status" value="1"/>
</dbReference>
<dbReference type="PANTHER" id="PTHR39337">
    <property type="entry name" value="BLR5642 PROTEIN"/>
    <property type="match status" value="1"/>
</dbReference>
<dbReference type="InterPro" id="IPR014519">
    <property type="entry name" value="UCP024492"/>
</dbReference>
<proteinExistence type="predicted"/>
<gene>
    <name evidence="1" type="ORF">AJGP001_03790</name>
</gene>
<name>A0ABM6IQ12_9BACL</name>
<sequence length="188" mass="21751">MDIYTIGHSSHSKEFFRKMLKDNSIEVLADVRAFPGSRKWPQFSKDIFPEWLEADNIHYQHFPKLGGRRRKSKEIDGDVNAGWNNQSFHNYADYTLTDEFKEGIDALVTIASEKRVAYCCSERHPSRCHRFLISNWLVANGHQVFHIIDGKDETVELVKHEIAMWGAPAKVKKEDGVEVVYPDGTEER</sequence>